<keyword evidence="1 2" id="KW-0732">Signal</keyword>
<dbReference type="RefSeq" id="WP_168696364.1">
    <property type="nucleotide sequence ID" value="NZ_CP051206.1"/>
</dbReference>
<sequence>MNKNLCLSVFAVFATLFTTSAQAEEVSTKAADLMPNSSFLPTSKESKSSNLVAQNNEPLIGFTGSKQPASNYWYASGSLGAIFPNNVKVDDDNKLKLNSGFQLTAAGGYQWKNARAEAEVSFRSPGADKVSDTFGNESKLTGNVNQTTFLVNGYYDISTKSKLRPYVGAGIGFGVISPDIKFGGEKFEISSGTSFAYQGKVGVQYEVAKKGNAFVELKYLGIGGYTSKEDLKFGSFNSPALSIGYRQGF</sequence>
<protein>
    <submittedName>
        <fullName evidence="4">Porin family protein</fullName>
    </submittedName>
</protein>
<dbReference type="EMBL" id="CP051206">
    <property type="protein sequence ID" value="QJB45447.1"/>
    <property type="molecule type" value="Genomic_DNA"/>
</dbReference>
<name>A0A6H2C1R2_DOLFA</name>
<dbReference type="Pfam" id="PF13505">
    <property type="entry name" value="OMP_b-brl"/>
    <property type="match status" value="1"/>
</dbReference>
<evidence type="ECO:0000256" key="2">
    <source>
        <dbReference type="SAM" id="SignalP"/>
    </source>
</evidence>
<evidence type="ECO:0000256" key="1">
    <source>
        <dbReference type="ARBA" id="ARBA00022729"/>
    </source>
</evidence>
<evidence type="ECO:0000313" key="4">
    <source>
        <dbReference type="EMBL" id="QJB45447.1"/>
    </source>
</evidence>
<evidence type="ECO:0000313" key="5">
    <source>
        <dbReference type="Proteomes" id="UP000502433"/>
    </source>
</evidence>
<dbReference type="Proteomes" id="UP000502433">
    <property type="component" value="Chromosome"/>
</dbReference>
<reference evidence="4 5" key="2">
    <citation type="submission" date="2020-04" db="EMBL/GenBank/DDBJ databases">
        <authorList>
            <person name="Fomenkov A."/>
            <person name="Anton B.P."/>
            <person name="Roberts R.J."/>
        </authorList>
    </citation>
    <scope>NUCLEOTIDE SEQUENCE [LARGE SCALE GENOMIC DNA]</scope>
    <source>
        <strain evidence="4 5">CCAP 1403/13f</strain>
    </source>
</reference>
<evidence type="ECO:0000259" key="3">
    <source>
        <dbReference type="Pfam" id="PF13505"/>
    </source>
</evidence>
<dbReference type="Gene3D" id="2.40.160.20">
    <property type="match status" value="1"/>
</dbReference>
<feature type="chain" id="PRO_5026009746" evidence="2">
    <location>
        <begin position="24"/>
        <end position="249"/>
    </location>
</feature>
<proteinExistence type="predicted"/>
<dbReference type="KEGG" id="dfs:HGD76_15985"/>
<dbReference type="InterPro" id="IPR027385">
    <property type="entry name" value="Beta-barrel_OMP"/>
</dbReference>
<dbReference type="AlphaFoldDB" id="A0A6H2C1R2"/>
<accession>A0A6H2C1R2</accession>
<dbReference type="SUPFAM" id="SSF56925">
    <property type="entry name" value="OMPA-like"/>
    <property type="match status" value="1"/>
</dbReference>
<reference evidence="4 5" key="1">
    <citation type="submission" date="2020-04" db="EMBL/GenBank/DDBJ databases">
        <title>Genome-Wide Identification of 5-Methylcytosine Sites in Bacterial Genomes By High-Throughput Sequencing of MspJI Restriction Fragments.</title>
        <authorList>
            <person name="Wu V."/>
        </authorList>
    </citation>
    <scope>NUCLEOTIDE SEQUENCE [LARGE SCALE GENOMIC DNA]</scope>
    <source>
        <strain evidence="4 5">CCAP 1403/13f</strain>
    </source>
</reference>
<organism evidence="4 5">
    <name type="scientific">Dolichospermum flos-aquae CCAP 1403/13F</name>
    <dbReference type="NCBI Taxonomy" id="315271"/>
    <lineage>
        <taxon>Bacteria</taxon>
        <taxon>Bacillati</taxon>
        <taxon>Cyanobacteriota</taxon>
        <taxon>Cyanophyceae</taxon>
        <taxon>Nostocales</taxon>
        <taxon>Aphanizomenonaceae</taxon>
        <taxon>Dolichospermum</taxon>
    </lineage>
</organism>
<feature type="signal peptide" evidence="2">
    <location>
        <begin position="1"/>
        <end position="23"/>
    </location>
</feature>
<gene>
    <name evidence="4" type="ORF">HGD76_15985</name>
</gene>
<feature type="domain" description="Outer membrane protein beta-barrel" evidence="3">
    <location>
        <begin position="63"/>
        <end position="237"/>
    </location>
</feature>
<dbReference type="InterPro" id="IPR011250">
    <property type="entry name" value="OMP/PagP_B-barrel"/>
</dbReference>